<dbReference type="OrthoDB" id="552713at2"/>
<gene>
    <name evidence="1" type="ORF">Fuma_00898</name>
</gene>
<accession>A0A1P8WB63</accession>
<sequence length="192" mass="22001">MVSARNYSRNAILINGKPCLQHPLYSVWRGMVQRCTNKRAKGYRDYGRRGIRVCPEWREGDGVLTGFQCFLRDMGERPSKRYQLDRRDGNGDYCKDNCRWLSQAENIRNSSATTFRRLQVSIAKRQILEGASNREIAATYGVHHSTVSDIRRNRTWADIQPAAADHPSVSLQSFAESCWRDCQSKLTAKDAP</sequence>
<dbReference type="STRING" id="1891926.Fuma_00898"/>
<evidence type="ECO:0000313" key="1">
    <source>
        <dbReference type="EMBL" id="APZ91310.1"/>
    </source>
</evidence>
<evidence type="ECO:0000313" key="2">
    <source>
        <dbReference type="Proteomes" id="UP000187735"/>
    </source>
</evidence>
<reference evidence="1 2" key="1">
    <citation type="journal article" date="2016" name="Front. Microbiol.">
        <title>Fuerstia marisgermanicae gen. nov., sp. nov., an Unusual Member of the Phylum Planctomycetes from the German Wadden Sea.</title>
        <authorList>
            <person name="Kohn T."/>
            <person name="Heuer A."/>
            <person name="Jogler M."/>
            <person name="Vollmers J."/>
            <person name="Boedeker C."/>
            <person name="Bunk B."/>
            <person name="Rast P."/>
            <person name="Borchert D."/>
            <person name="Glockner I."/>
            <person name="Freese H.M."/>
            <person name="Klenk H.P."/>
            <person name="Overmann J."/>
            <person name="Kaster A.K."/>
            <person name="Rohde M."/>
            <person name="Wiegand S."/>
            <person name="Jogler C."/>
        </authorList>
    </citation>
    <scope>NUCLEOTIDE SEQUENCE [LARGE SCALE GENOMIC DNA]</scope>
    <source>
        <strain evidence="1 2">NH11</strain>
    </source>
</reference>
<dbReference type="EMBL" id="CP017641">
    <property type="protein sequence ID" value="APZ91310.1"/>
    <property type="molecule type" value="Genomic_DNA"/>
</dbReference>
<dbReference type="RefSeq" id="WP_077023090.1">
    <property type="nucleotide sequence ID" value="NZ_CP017641.1"/>
</dbReference>
<protein>
    <submittedName>
        <fullName evidence="1">Uncharacterized protein</fullName>
    </submittedName>
</protein>
<keyword evidence="2" id="KW-1185">Reference proteome</keyword>
<dbReference type="AlphaFoldDB" id="A0A1P8WB63"/>
<dbReference type="KEGG" id="fmr:Fuma_00898"/>
<organism evidence="1 2">
    <name type="scientific">Fuerstiella marisgermanici</name>
    <dbReference type="NCBI Taxonomy" id="1891926"/>
    <lineage>
        <taxon>Bacteria</taxon>
        <taxon>Pseudomonadati</taxon>
        <taxon>Planctomycetota</taxon>
        <taxon>Planctomycetia</taxon>
        <taxon>Planctomycetales</taxon>
        <taxon>Planctomycetaceae</taxon>
        <taxon>Fuerstiella</taxon>
    </lineage>
</organism>
<name>A0A1P8WB63_9PLAN</name>
<proteinExistence type="predicted"/>
<dbReference type="Proteomes" id="UP000187735">
    <property type="component" value="Chromosome"/>
</dbReference>